<name>M1MWR9_9CLOT</name>
<gene>
    <name evidence="8" type="ORF">Cspa_c52810</name>
</gene>
<reference evidence="8 9" key="1">
    <citation type="submission" date="2013-02" db="EMBL/GenBank/DDBJ databases">
        <title>Genome sequence of Clostridium saccharoperbutylacetonicum N1-4(HMT).</title>
        <authorList>
            <person name="Poehlein A."/>
            <person name="Daniel R."/>
        </authorList>
    </citation>
    <scope>NUCLEOTIDE SEQUENCE [LARGE SCALE GENOMIC DNA]</scope>
    <source>
        <strain evidence="9">N1-4(HMT)</strain>
    </source>
</reference>
<proteinExistence type="predicted"/>
<sequence length="428" mass="47247">MKIRKNLAILIAGALAVGTLTGCGSSGTSSSSKDDGKSGSTLTVLTHRTDMDEVFKKYKEEFESKHPGTTVNFESVNDYQNTMNTRMGTEDYGDVLMMPSNITKNQYKDFYEPMGTESELKDKYAFLDNANVDGTVYGLSTGANANGFVYNEKVFKDAGITKIPTSPEEFMAALKAIKEKTSAVPLYTNYVADWALTNWTNAQFVNVSGDVDYPNKVTYDKNAFKQGSTLYTSLKLLNDAVANKYVEQDPMTSDWEKSKQDMADNKIGVMALGSWAIGQIQAKSKTPENIKFMSAPVNHNGKQIIQIASDFMMGVNVHSKNKDIAKEFVKYFVEKYPNDSNMISSIVGAKLPAYLSGSNAELVQQKMGSTQNAVDLDKVQKESLINLSDSKWVKTIIEIGLGNGKQTFDQYMNSLNDNWTKGIESIGK</sequence>
<dbReference type="PATRIC" id="fig|931276.5.peg.5337"/>
<dbReference type="STRING" id="36745.CLSAP_50270"/>
<dbReference type="InterPro" id="IPR006059">
    <property type="entry name" value="SBP"/>
</dbReference>
<accession>M1MWR9</accession>
<protein>
    <submittedName>
        <fullName evidence="8">ABC-type sugar transport system, periplasmic component</fullName>
    </submittedName>
</protein>
<evidence type="ECO:0000256" key="3">
    <source>
        <dbReference type="ARBA" id="ARBA00023136"/>
    </source>
</evidence>
<dbReference type="SUPFAM" id="SSF53850">
    <property type="entry name" value="Periplasmic binding protein-like II"/>
    <property type="match status" value="1"/>
</dbReference>
<dbReference type="HOGENOM" id="CLU_049575_0_0_9"/>
<dbReference type="PROSITE" id="PS51257">
    <property type="entry name" value="PROKAR_LIPOPROTEIN"/>
    <property type="match status" value="1"/>
</dbReference>
<keyword evidence="8" id="KW-0813">Transport</keyword>
<feature type="chain" id="PRO_5039638782" evidence="7">
    <location>
        <begin position="23"/>
        <end position="428"/>
    </location>
</feature>
<dbReference type="Proteomes" id="UP000011728">
    <property type="component" value="Chromosome"/>
</dbReference>
<keyword evidence="1" id="KW-1003">Cell membrane</keyword>
<evidence type="ECO:0000256" key="6">
    <source>
        <dbReference type="SAM" id="MobiDB-lite"/>
    </source>
</evidence>
<dbReference type="InterPro" id="IPR050490">
    <property type="entry name" value="Bact_solute-bd_prot1"/>
</dbReference>
<evidence type="ECO:0000256" key="4">
    <source>
        <dbReference type="ARBA" id="ARBA00023139"/>
    </source>
</evidence>
<keyword evidence="8" id="KW-0762">Sugar transport</keyword>
<evidence type="ECO:0000313" key="9">
    <source>
        <dbReference type="Proteomes" id="UP000011728"/>
    </source>
</evidence>
<dbReference type="PANTHER" id="PTHR43649">
    <property type="entry name" value="ARABINOSE-BINDING PROTEIN-RELATED"/>
    <property type="match status" value="1"/>
</dbReference>
<dbReference type="KEGG" id="csr:Cspa_c52810"/>
<evidence type="ECO:0000313" key="8">
    <source>
        <dbReference type="EMBL" id="AGF59026.1"/>
    </source>
</evidence>
<evidence type="ECO:0000256" key="7">
    <source>
        <dbReference type="SAM" id="SignalP"/>
    </source>
</evidence>
<dbReference type="RefSeq" id="WP_015395333.1">
    <property type="nucleotide sequence ID" value="NC_020291.1"/>
</dbReference>
<keyword evidence="5" id="KW-0449">Lipoprotein</keyword>
<keyword evidence="9" id="KW-1185">Reference proteome</keyword>
<dbReference type="PANTHER" id="PTHR43649:SF33">
    <property type="entry name" value="POLYGALACTURONAN_RHAMNOGALACTURONAN-BINDING PROTEIN YTCQ"/>
    <property type="match status" value="1"/>
</dbReference>
<dbReference type="eggNOG" id="COG1653">
    <property type="taxonomic scope" value="Bacteria"/>
</dbReference>
<organism evidence="8 9">
    <name type="scientific">Clostridium saccharoperbutylacetonicum N1-4(HMT)</name>
    <dbReference type="NCBI Taxonomy" id="931276"/>
    <lineage>
        <taxon>Bacteria</taxon>
        <taxon>Bacillati</taxon>
        <taxon>Bacillota</taxon>
        <taxon>Clostridia</taxon>
        <taxon>Eubacteriales</taxon>
        <taxon>Clostridiaceae</taxon>
        <taxon>Clostridium</taxon>
    </lineage>
</organism>
<dbReference type="Gene3D" id="3.40.190.10">
    <property type="entry name" value="Periplasmic binding protein-like II"/>
    <property type="match status" value="2"/>
</dbReference>
<dbReference type="Pfam" id="PF01547">
    <property type="entry name" value="SBP_bac_1"/>
    <property type="match status" value="1"/>
</dbReference>
<feature type="region of interest" description="Disordered" evidence="6">
    <location>
        <begin position="24"/>
        <end position="43"/>
    </location>
</feature>
<keyword evidence="3" id="KW-0472">Membrane</keyword>
<evidence type="ECO:0000256" key="2">
    <source>
        <dbReference type="ARBA" id="ARBA00022729"/>
    </source>
</evidence>
<dbReference type="EMBL" id="CP004121">
    <property type="protein sequence ID" value="AGF59026.1"/>
    <property type="molecule type" value="Genomic_DNA"/>
</dbReference>
<dbReference type="AlphaFoldDB" id="M1MWR9"/>
<keyword evidence="4" id="KW-0564">Palmitate</keyword>
<evidence type="ECO:0000256" key="1">
    <source>
        <dbReference type="ARBA" id="ARBA00022475"/>
    </source>
</evidence>
<dbReference type="OrthoDB" id="42940at2"/>
<keyword evidence="2 7" id="KW-0732">Signal</keyword>
<evidence type="ECO:0000256" key="5">
    <source>
        <dbReference type="ARBA" id="ARBA00023288"/>
    </source>
</evidence>
<feature type="signal peptide" evidence="7">
    <location>
        <begin position="1"/>
        <end position="22"/>
    </location>
</feature>